<feature type="repeat" description="ANK" evidence="3">
    <location>
        <begin position="113"/>
        <end position="145"/>
    </location>
</feature>
<dbReference type="SUPFAM" id="SSF48403">
    <property type="entry name" value="Ankyrin repeat"/>
    <property type="match status" value="1"/>
</dbReference>
<gene>
    <name evidence="4" type="ORF">Esi_0294_0022</name>
</gene>
<evidence type="ECO:0000256" key="3">
    <source>
        <dbReference type="PROSITE-ProRule" id="PRU00023"/>
    </source>
</evidence>
<dbReference type="STRING" id="2880.D7FVK3"/>
<dbReference type="PROSITE" id="PS50297">
    <property type="entry name" value="ANK_REP_REGION"/>
    <property type="match status" value="4"/>
</dbReference>
<evidence type="ECO:0000313" key="4">
    <source>
        <dbReference type="EMBL" id="CBJ31924.1"/>
    </source>
</evidence>
<evidence type="ECO:0000256" key="2">
    <source>
        <dbReference type="ARBA" id="ARBA00023043"/>
    </source>
</evidence>
<dbReference type="EMBL" id="FN649760">
    <property type="protein sequence ID" value="CBJ31924.1"/>
    <property type="molecule type" value="Genomic_DNA"/>
</dbReference>
<feature type="repeat" description="ANK" evidence="3">
    <location>
        <begin position="80"/>
        <end position="112"/>
    </location>
</feature>
<dbReference type="Gene3D" id="1.25.40.20">
    <property type="entry name" value="Ankyrin repeat-containing domain"/>
    <property type="match status" value="3"/>
</dbReference>
<dbReference type="SMART" id="SM00248">
    <property type="entry name" value="ANK"/>
    <property type="match status" value="7"/>
</dbReference>
<dbReference type="PRINTS" id="PR01415">
    <property type="entry name" value="ANKYRIN"/>
</dbReference>
<dbReference type="InterPro" id="IPR036770">
    <property type="entry name" value="Ankyrin_rpt-contain_sf"/>
</dbReference>
<dbReference type="PANTHER" id="PTHR24198:SF165">
    <property type="entry name" value="ANKYRIN REPEAT-CONTAINING PROTEIN-RELATED"/>
    <property type="match status" value="1"/>
</dbReference>
<evidence type="ECO:0000256" key="1">
    <source>
        <dbReference type="ARBA" id="ARBA00022737"/>
    </source>
</evidence>
<feature type="repeat" description="ANK" evidence="3">
    <location>
        <begin position="47"/>
        <end position="79"/>
    </location>
</feature>
<dbReference type="InterPro" id="IPR002110">
    <property type="entry name" value="Ankyrin_rpt"/>
</dbReference>
<keyword evidence="5" id="KW-1185">Reference proteome</keyword>
<evidence type="ECO:0000313" key="5">
    <source>
        <dbReference type="Proteomes" id="UP000002630"/>
    </source>
</evidence>
<dbReference type="PANTHER" id="PTHR24198">
    <property type="entry name" value="ANKYRIN REPEAT AND PROTEIN KINASE DOMAIN-CONTAINING PROTEIN"/>
    <property type="match status" value="1"/>
</dbReference>
<dbReference type="AlphaFoldDB" id="D7FVK3"/>
<organism evidence="4 5">
    <name type="scientific">Ectocarpus siliculosus</name>
    <name type="common">Brown alga</name>
    <name type="synonym">Conferva siliculosa</name>
    <dbReference type="NCBI Taxonomy" id="2880"/>
    <lineage>
        <taxon>Eukaryota</taxon>
        <taxon>Sar</taxon>
        <taxon>Stramenopiles</taxon>
        <taxon>Ochrophyta</taxon>
        <taxon>PX clade</taxon>
        <taxon>Phaeophyceae</taxon>
        <taxon>Ectocarpales</taxon>
        <taxon>Ectocarpaceae</taxon>
        <taxon>Ectocarpus</taxon>
    </lineage>
</organism>
<sequence length="443" mass="46748">MSLPPLLQQSPRVVINKLHEAARDGSTWLTAAILSTGSIDIDGGDSSGGTPLMHAICNDHPSVVSILLSKGASVSAINDEGNTALHLSAFAGYVVVTKMLLKAGASVAATGAQGATPLHFAAEKGHLEVVKVLTHAGADVNSRMPSGETPLYGAAWAGWVDVVKELLRAKANPLLTRVNLAWQHLPLDTAAQNGRLGVVLELLQRFGIRGCGGGTGGVTALQLAAMKPHMDVMLALTTAGVVDTGIALVKATSFGHMDVVKFLLQQQNGTPSEKSAYVSRPRDPCGRTPLICNIDVGLNQSCSPKVVRLLVDAGADTTSIVRFTIQPGTLPVVCTPLSLATEALRIKIAYRKAIPDELLRRLELIRRLLLRVEAVHATSWLWQNGVPRVGLPAGGTAATETESSSTTAPQLRTVLPILRRRARGRGFVSASLCRYAVKLDGKP</sequence>
<proteinExistence type="predicted"/>
<keyword evidence="2 3" id="KW-0040">ANK repeat</keyword>
<reference evidence="4 5" key="1">
    <citation type="journal article" date="2010" name="Nature">
        <title>The Ectocarpus genome and the independent evolution of multicellularity in brown algae.</title>
        <authorList>
            <person name="Cock J.M."/>
            <person name="Sterck L."/>
            <person name="Rouze P."/>
            <person name="Scornet D."/>
            <person name="Allen A.E."/>
            <person name="Amoutzias G."/>
            <person name="Anthouard V."/>
            <person name="Artiguenave F."/>
            <person name="Aury J.M."/>
            <person name="Badger J.H."/>
            <person name="Beszteri B."/>
            <person name="Billiau K."/>
            <person name="Bonnet E."/>
            <person name="Bothwell J.H."/>
            <person name="Bowler C."/>
            <person name="Boyen C."/>
            <person name="Brownlee C."/>
            <person name="Carrano C.J."/>
            <person name="Charrier B."/>
            <person name="Cho G.Y."/>
            <person name="Coelho S.M."/>
            <person name="Collen J."/>
            <person name="Corre E."/>
            <person name="Da Silva C."/>
            <person name="Delage L."/>
            <person name="Delaroque N."/>
            <person name="Dittami S.M."/>
            <person name="Doulbeau S."/>
            <person name="Elias M."/>
            <person name="Farnham G."/>
            <person name="Gachon C.M."/>
            <person name="Gschloessl B."/>
            <person name="Heesch S."/>
            <person name="Jabbari K."/>
            <person name="Jubin C."/>
            <person name="Kawai H."/>
            <person name="Kimura K."/>
            <person name="Kloareg B."/>
            <person name="Kupper F.C."/>
            <person name="Lang D."/>
            <person name="Le Bail A."/>
            <person name="Leblanc C."/>
            <person name="Lerouge P."/>
            <person name="Lohr M."/>
            <person name="Lopez P.J."/>
            <person name="Martens C."/>
            <person name="Maumus F."/>
            <person name="Michel G."/>
            <person name="Miranda-Saavedra D."/>
            <person name="Morales J."/>
            <person name="Moreau H."/>
            <person name="Motomura T."/>
            <person name="Nagasato C."/>
            <person name="Napoli C.A."/>
            <person name="Nelson D.R."/>
            <person name="Nyvall-Collen P."/>
            <person name="Peters A.F."/>
            <person name="Pommier C."/>
            <person name="Potin P."/>
            <person name="Poulain J."/>
            <person name="Quesneville H."/>
            <person name="Read B."/>
            <person name="Rensing S.A."/>
            <person name="Ritter A."/>
            <person name="Rousvoal S."/>
            <person name="Samanta M."/>
            <person name="Samson G."/>
            <person name="Schroeder D.C."/>
            <person name="Segurens B."/>
            <person name="Strittmatter M."/>
            <person name="Tonon T."/>
            <person name="Tregear J.W."/>
            <person name="Valentin K."/>
            <person name="von Dassow P."/>
            <person name="Yamagishi T."/>
            <person name="Van de Peer Y."/>
            <person name="Wincker P."/>
        </authorList>
    </citation>
    <scope>NUCLEOTIDE SEQUENCE [LARGE SCALE GENOMIC DNA]</scope>
    <source>
        <strain evidence="5">Ec32 / CCAP1310/4</strain>
    </source>
</reference>
<accession>D7FVK3</accession>
<dbReference type="OrthoDB" id="90295at2759"/>
<dbReference type="PROSITE" id="PS50088">
    <property type="entry name" value="ANK_REPEAT"/>
    <property type="match status" value="4"/>
</dbReference>
<dbReference type="Pfam" id="PF00023">
    <property type="entry name" value="Ank"/>
    <property type="match status" value="1"/>
</dbReference>
<protein>
    <submittedName>
        <fullName evidence="4">EsV-1-199</fullName>
    </submittedName>
</protein>
<keyword evidence="1" id="KW-0677">Repeat</keyword>
<dbReference type="eggNOG" id="KOG4177">
    <property type="taxonomic scope" value="Eukaryota"/>
</dbReference>
<name>D7FVK3_ECTSI</name>
<dbReference type="GO" id="GO:0005737">
    <property type="term" value="C:cytoplasm"/>
    <property type="evidence" value="ECO:0007669"/>
    <property type="project" value="TreeGrafter"/>
</dbReference>
<dbReference type="Pfam" id="PF12796">
    <property type="entry name" value="Ank_2"/>
    <property type="match status" value="2"/>
</dbReference>
<feature type="repeat" description="ANK" evidence="3">
    <location>
        <begin position="146"/>
        <end position="172"/>
    </location>
</feature>
<dbReference type="InParanoid" id="D7FVK3"/>
<dbReference type="Proteomes" id="UP000002630">
    <property type="component" value="Unassembled WGS sequence"/>
</dbReference>